<dbReference type="AlphaFoldDB" id="A0A401IWP3"/>
<accession>A0A401IWP3</accession>
<sequence length="106" mass="11458">MNEGQFPAASLVEVGGRFVGASRLWHMPRHPGGQKMYQLRIHESVVIGDVQADDALPRSEVRNFRCSFALCCFSITTIMSAHLTSSLVSGFSASLFVPAEATSMPG</sequence>
<dbReference type="Proteomes" id="UP000290975">
    <property type="component" value="Unassembled WGS sequence"/>
</dbReference>
<keyword evidence="2" id="KW-1185">Reference proteome</keyword>
<name>A0A401IWP3_SPHXE</name>
<comment type="caution">
    <text evidence="1">The sequence shown here is derived from an EMBL/GenBank/DDBJ whole genome shotgun (WGS) entry which is preliminary data.</text>
</comment>
<dbReference type="EMBL" id="BBQY01000001">
    <property type="protein sequence ID" value="GBH28831.1"/>
    <property type="molecule type" value="Genomic_DNA"/>
</dbReference>
<organism evidence="1 2">
    <name type="scientific">Sphingobium xenophagum</name>
    <dbReference type="NCBI Taxonomy" id="121428"/>
    <lineage>
        <taxon>Bacteria</taxon>
        <taxon>Pseudomonadati</taxon>
        <taxon>Pseudomonadota</taxon>
        <taxon>Alphaproteobacteria</taxon>
        <taxon>Sphingomonadales</taxon>
        <taxon>Sphingomonadaceae</taxon>
        <taxon>Sphingobium</taxon>
    </lineage>
</organism>
<reference evidence="1 2" key="1">
    <citation type="submission" date="2014-12" db="EMBL/GenBank/DDBJ databases">
        <title>Whole genome sequencing of Sphingobium xenophagum OW59.</title>
        <authorList>
            <person name="Ohta Y."/>
            <person name="Nishi S."/>
            <person name="Hatada Y."/>
        </authorList>
    </citation>
    <scope>NUCLEOTIDE SEQUENCE [LARGE SCALE GENOMIC DNA]</scope>
    <source>
        <strain evidence="1 2">OW59</strain>
    </source>
</reference>
<evidence type="ECO:0000313" key="2">
    <source>
        <dbReference type="Proteomes" id="UP000290975"/>
    </source>
</evidence>
<evidence type="ECO:0000313" key="1">
    <source>
        <dbReference type="EMBL" id="GBH28831.1"/>
    </source>
</evidence>
<gene>
    <name evidence="1" type="ORF">MBESOW_P0084</name>
</gene>
<proteinExistence type="predicted"/>
<protein>
    <submittedName>
        <fullName evidence="1">Uncharacterized protein</fullName>
    </submittedName>
</protein>